<keyword evidence="8 13" id="KW-0378">Hydrolase</keyword>
<dbReference type="PANTHER" id="PTHR38011:SF7">
    <property type="entry name" value="2,5-DIAMINO-6-RIBOSYLAMINO-4(3H)-PYRIMIDINONE 5'-PHOSPHATE REDUCTASE"/>
    <property type="match status" value="1"/>
</dbReference>
<feature type="binding site" evidence="15">
    <location>
        <position position="213"/>
    </location>
    <ligand>
        <name>substrate</name>
    </ligand>
</feature>
<dbReference type="GO" id="GO:0008270">
    <property type="term" value="F:zinc ion binding"/>
    <property type="evidence" value="ECO:0007669"/>
    <property type="project" value="InterPro"/>
</dbReference>
<comment type="catalytic activity">
    <reaction evidence="13">
        <text>2,5-diamino-6-hydroxy-4-(5-phosphoribosylamino)-pyrimidine + H2O + H(+) = 5-amino-6-(5-phospho-D-ribosylamino)uracil + NH4(+)</text>
        <dbReference type="Rhea" id="RHEA:21868"/>
        <dbReference type="ChEBI" id="CHEBI:15377"/>
        <dbReference type="ChEBI" id="CHEBI:15378"/>
        <dbReference type="ChEBI" id="CHEBI:28938"/>
        <dbReference type="ChEBI" id="CHEBI:58453"/>
        <dbReference type="ChEBI" id="CHEBI:58614"/>
        <dbReference type="EC" id="3.5.4.26"/>
    </reaction>
</comment>
<evidence type="ECO:0000256" key="11">
    <source>
        <dbReference type="ARBA" id="ARBA00023002"/>
    </source>
</evidence>
<dbReference type="PROSITE" id="PS51747">
    <property type="entry name" value="CYT_DCMP_DEAMINASES_2"/>
    <property type="match status" value="1"/>
</dbReference>
<dbReference type="FunFam" id="3.40.140.10:FF:000025">
    <property type="entry name" value="Riboflavin biosynthesis protein RibD"/>
    <property type="match status" value="1"/>
</dbReference>
<sequence>MEILSDQQAMQLALDWAEKGLTTTTPNPRVGCILVKNNQVIGAGFTQPAGQAHAEVQALRDAQSRGNDVRGATAYVTLEPCSHFGRTPPCADALIEAGIERVVAAILDPNPQVAGRGLAKLKAAGVAVQSPLLEAAAYEMNIGFFKRMRTGLPWVRMKAAASLDGKTALHNNQSQWITGPEARADGHHWRARACAILTGIGTLLEDDPQLTVRAFPVTRQPKRIIVDSKLQTPITAKALQDGGALIVHAQRNPEREAELIAAGAECVYLPNAHGKVDLPELMRELGRREINELHIEAGSKLNGSLIREGCVDELLVYLAPSLLGDARGMFELPALTDLRDIQQLSFHQVTQIGADIRLLARFKKHA</sequence>
<dbReference type="InterPro" id="IPR016193">
    <property type="entry name" value="Cytidine_deaminase-like"/>
</dbReference>
<dbReference type="EMBL" id="SMYL01000009">
    <property type="protein sequence ID" value="TDK63525.1"/>
    <property type="molecule type" value="Genomic_DNA"/>
</dbReference>
<evidence type="ECO:0000313" key="18">
    <source>
        <dbReference type="EMBL" id="TDK63525.1"/>
    </source>
</evidence>
<dbReference type="UniPathway" id="UPA00275">
    <property type="reaction ID" value="UER00401"/>
</dbReference>
<dbReference type="GO" id="GO:0009231">
    <property type="term" value="P:riboflavin biosynthetic process"/>
    <property type="evidence" value="ECO:0007669"/>
    <property type="project" value="UniProtKB-UniPathway"/>
</dbReference>
<dbReference type="CDD" id="cd01284">
    <property type="entry name" value="Riboflavin_deaminase-reductase"/>
    <property type="match status" value="1"/>
</dbReference>
<dbReference type="InterPro" id="IPR016192">
    <property type="entry name" value="APOBEC/CMP_deaminase_Zn-bd"/>
</dbReference>
<dbReference type="InterPro" id="IPR002125">
    <property type="entry name" value="CMP_dCMP_dom"/>
</dbReference>
<evidence type="ECO:0000256" key="5">
    <source>
        <dbReference type="ARBA" id="ARBA00007417"/>
    </source>
</evidence>
<dbReference type="AlphaFoldDB" id="A0A4R5VWH2"/>
<dbReference type="InterPro" id="IPR011549">
    <property type="entry name" value="RibD_C"/>
</dbReference>
<reference evidence="18 19" key="1">
    <citation type="submission" date="2019-03" db="EMBL/GenBank/DDBJ databases">
        <title>Sapientia aquatica gen. nov., sp. nov., isolated from a crater lake.</title>
        <authorList>
            <person name="Felfoldi T."/>
            <person name="Szabo A."/>
            <person name="Toth E."/>
            <person name="Schumann P."/>
            <person name="Keki Z."/>
            <person name="Marialigeti K."/>
            <person name="Mathe I."/>
        </authorList>
    </citation>
    <scope>NUCLEOTIDE SEQUENCE [LARGE SCALE GENOMIC DNA]</scope>
    <source>
        <strain evidence="18 19">SA-152</strain>
    </source>
</reference>
<evidence type="ECO:0000256" key="1">
    <source>
        <dbReference type="ARBA" id="ARBA00002151"/>
    </source>
</evidence>
<feature type="binding site" evidence="15">
    <location>
        <position position="174"/>
    </location>
    <ligand>
        <name>substrate</name>
    </ligand>
</feature>
<dbReference type="Gene3D" id="3.40.430.10">
    <property type="entry name" value="Dihydrofolate Reductase, subunit A"/>
    <property type="match status" value="1"/>
</dbReference>
<proteinExistence type="inferred from homology"/>
<keyword evidence="7 13" id="KW-0479">Metal-binding</keyword>
<dbReference type="NCBIfam" id="TIGR00227">
    <property type="entry name" value="ribD_Cterm"/>
    <property type="match status" value="1"/>
</dbReference>
<feature type="binding site" evidence="15">
    <location>
        <position position="228"/>
    </location>
    <ligand>
        <name>NADP(+)</name>
        <dbReference type="ChEBI" id="CHEBI:58349"/>
    </ligand>
</feature>
<dbReference type="EC" id="3.5.4.26" evidence="13"/>
<dbReference type="InterPro" id="IPR050765">
    <property type="entry name" value="Riboflavin_Biosynth_HTPR"/>
</dbReference>
<dbReference type="Proteomes" id="UP000294829">
    <property type="component" value="Unassembled WGS sequence"/>
</dbReference>
<dbReference type="GO" id="GO:0008835">
    <property type="term" value="F:diaminohydroxyphosphoribosylaminopyrimidine deaminase activity"/>
    <property type="evidence" value="ECO:0007669"/>
    <property type="project" value="UniProtKB-EC"/>
</dbReference>
<evidence type="ECO:0000256" key="10">
    <source>
        <dbReference type="ARBA" id="ARBA00022857"/>
    </source>
</evidence>
<dbReference type="SUPFAM" id="SSF53927">
    <property type="entry name" value="Cytidine deaminase-like"/>
    <property type="match status" value="1"/>
</dbReference>
<evidence type="ECO:0000256" key="13">
    <source>
        <dbReference type="PIRNR" id="PIRNR006769"/>
    </source>
</evidence>
<dbReference type="NCBIfam" id="TIGR00326">
    <property type="entry name" value="eubact_ribD"/>
    <property type="match status" value="1"/>
</dbReference>
<dbReference type="EC" id="1.1.1.193" evidence="13"/>
<accession>A0A4R5VWH2</accession>
<dbReference type="GO" id="GO:0008703">
    <property type="term" value="F:5-amino-6-(5-phosphoribosylamino)uracil reductase activity"/>
    <property type="evidence" value="ECO:0007669"/>
    <property type="project" value="UniProtKB-EC"/>
</dbReference>
<comment type="function">
    <text evidence="1 13">Converts 2,5-diamino-6-(ribosylamino)-4(3h)-pyrimidinone 5'-phosphate into 5-amino-6-(ribosylamino)-2,4(1h,3h)-pyrimidinedione 5'-phosphate.</text>
</comment>
<dbReference type="PROSITE" id="PS00903">
    <property type="entry name" value="CYT_DCMP_DEAMINASES_1"/>
    <property type="match status" value="1"/>
</dbReference>
<feature type="binding site" evidence="16">
    <location>
        <position position="90"/>
    </location>
    <ligand>
        <name>Zn(2+)</name>
        <dbReference type="ChEBI" id="CHEBI:29105"/>
        <note>catalytic</note>
    </ligand>
</feature>
<comment type="catalytic activity">
    <reaction evidence="13">
        <text>5-amino-6-(5-phospho-D-ribitylamino)uracil + NADP(+) = 5-amino-6-(5-phospho-D-ribosylamino)uracil + NADPH + H(+)</text>
        <dbReference type="Rhea" id="RHEA:17845"/>
        <dbReference type="ChEBI" id="CHEBI:15378"/>
        <dbReference type="ChEBI" id="CHEBI:57783"/>
        <dbReference type="ChEBI" id="CHEBI:58349"/>
        <dbReference type="ChEBI" id="CHEBI:58421"/>
        <dbReference type="ChEBI" id="CHEBI:58453"/>
        <dbReference type="EC" id="1.1.1.193"/>
    </reaction>
</comment>
<evidence type="ECO:0000256" key="15">
    <source>
        <dbReference type="PIRSR" id="PIRSR006769-2"/>
    </source>
</evidence>
<dbReference type="SUPFAM" id="SSF53597">
    <property type="entry name" value="Dihydrofolate reductase-like"/>
    <property type="match status" value="1"/>
</dbReference>
<feature type="binding site" evidence="15">
    <location>
        <position position="296"/>
    </location>
    <ligand>
        <name>substrate</name>
    </ligand>
</feature>
<feature type="binding site" evidence="16">
    <location>
        <position position="81"/>
    </location>
    <ligand>
        <name>Zn(2+)</name>
        <dbReference type="ChEBI" id="CHEBI:29105"/>
        <note>catalytic</note>
    </ligand>
</feature>
<keyword evidence="9 13" id="KW-0862">Zinc</keyword>
<feature type="binding site" evidence="15">
    <location>
        <position position="206"/>
    </location>
    <ligand>
        <name>substrate</name>
    </ligand>
</feature>
<comment type="similarity">
    <text evidence="4 13">In the N-terminal section; belongs to the cytidine and deoxycytidylate deaminase family.</text>
</comment>
<evidence type="ECO:0000256" key="14">
    <source>
        <dbReference type="PIRSR" id="PIRSR006769-1"/>
    </source>
</evidence>
<comment type="similarity">
    <text evidence="5 13">In the C-terminal section; belongs to the HTP reductase family.</text>
</comment>
<feature type="active site" description="Proton donor" evidence="14">
    <location>
        <position position="55"/>
    </location>
</feature>
<protein>
    <recommendedName>
        <fullName evidence="13">Riboflavin biosynthesis protein RibD</fullName>
    </recommendedName>
    <domain>
        <recommendedName>
            <fullName evidence="13">Diaminohydroxyphosphoribosylaminopyrimidine deaminase</fullName>
            <shortName evidence="13">DRAP deaminase</shortName>
            <ecNumber evidence="13">3.5.4.26</ecNumber>
        </recommendedName>
        <alternativeName>
            <fullName evidence="13">Riboflavin-specific deaminase</fullName>
        </alternativeName>
    </domain>
    <domain>
        <recommendedName>
            <fullName evidence="13">5-amino-6-(5-phosphoribosylamino)uracil reductase</fullName>
            <ecNumber evidence="13">1.1.1.193</ecNumber>
        </recommendedName>
        <alternativeName>
            <fullName evidence="13">HTP reductase</fullName>
        </alternativeName>
    </domain>
</protein>
<dbReference type="GO" id="GO:0050661">
    <property type="term" value="F:NADP binding"/>
    <property type="evidence" value="ECO:0007669"/>
    <property type="project" value="InterPro"/>
</dbReference>
<dbReference type="RefSeq" id="WP_133330009.1">
    <property type="nucleotide sequence ID" value="NZ_SMYL01000009.1"/>
</dbReference>
<feature type="binding site" evidence="15">
    <location>
        <position position="176"/>
    </location>
    <ligand>
        <name>NADP(+)</name>
        <dbReference type="ChEBI" id="CHEBI:58349"/>
    </ligand>
</feature>
<dbReference type="InterPro" id="IPR002734">
    <property type="entry name" value="RibDG_C"/>
</dbReference>
<feature type="binding site" evidence="15">
    <location>
        <position position="210"/>
    </location>
    <ligand>
        <name>substrate</name>
    </ligand>
</feature>
<keyword evidence="12" id="KW-0511">Multifunctional enzyme</keyword>
<feature type="binding site" evidence="16">
    <location>
        <position position="53"/>
    </location>
    <ligand>
        <name>Zn(2+)</name>
        <dbReference type="ChEBI" id="CHEBI:29105"/>
        <note>catalytic</note>
    </ligand>
</feature>
<evidence type="ECO:0000256" key="7">
    <source>
        <dbReference type="ARBA" id="ARBA00022723"/>
    </source>
</evidence>
<evidence type="ECO:0000259" key="17">
    <source>
        <dbReference type="PROSITE" id="PS51747"/>
    </source>
</evidence>
<gene>
    <name evidence="18" type="primary">ribD</name>
    <name evidence="18" type="ORF">E2I14_15095</name>
</gene>
<feature type="binding site" evidence="15">
    <location>
        <position position="190"/>
    </location>
    <ligand>
        <name>substrate</name>
    </ligand>
</feature>
<keyword evidence="19" id="KW-1185">Reference proteome</keyword>
<keyword evidence="11 13" id="KW-0560">Oxidoreductase</keyword>
<comment type="pathway">
    <text evidence="3 13">Cofactor biosynthesis; riboflavin biosynthesis; 5-amino-6-(D-ribitylamino)uracil from GTP: step 3/4.</text>
</comment>
<evidence type="ECO:0000313" key="19">
    <source>
        <dbReference type="Proteomes" id="UP000294829"/>
    </source>
</evidence>
<keyword evidence="10 13" id="KW-0521">NADP</keyword>
<organism evidence="18 19">
    <name type="scientific">Sapientia aquatica</name>
    <dbReference type="NCBI Taxonomy" id="1549640"/>
    <lineage>
        <taxon>Bacteria</taxon>
        <taxon>Pseudomonadati</taxon>
        <taxon>Pseudomonadota</taxon>
        <taxon>Betaproteobacteria</taxon>
        <taxon>Burkholderiales</taxon>
        <taxon>Oxalobacteraceae</taxon>
        <taxon>Sapientia</taxon>
    </lineage>
</organism>
<keyword evidence="6 13" id="KW-0686">Riboflavin biosynthesis</keyword>
<comment type="caution">
    <text evidence="18">The sequence shown here is derived from an EMBL/GenBank/DDBJ whole genome shotgun (WGS) entry which is preliminary data.</text>
</comment>
<feature type="binding site" evidence="15">
    <location>
        <begin position="298"/>
        <end position="304"/>
    </location>
    <ligand>
        <name>NADP(+)</name>
        <dbReference type="ChEBI" id="CHEBI:58349"/>
    </ligand>
</feature>
<feature type="binding site" evidence="15">
    <location>
        <position position="160"/>
    </location>
    <ligand>
        <name>NADP(+)</name>
        <dbReference type="ChEBI" id="CHEBI:58349"/>
    </ligand>
</feature>
<feature type="domain" description="CMP/dCMP-type deaminase" evidence="17">
    <location>
        <begin position="4"/>
        <end position="129"/>
    </location>
</feature>
<dbReference type="Pfam" id="PF00383">
    <property type="entry name" value="dCMP_cyt_deam_1"/>
    <property type="match status" value="1"/>
</dbReference>
<feature type="binding site" evidence="15">
    <location>
        <position position="202"/>
    </location>
    <ligand>
        <name>NADP(+)</name>
        <dbReference type="ChEBI" id="CHEBI:58349"/>
    </ligand>
</feature>
<dbReference type="Gene3D" id="3.40.140.10">
    <property type="entry name" value="Cytidine Deaminase, domain 2"/>
    <property type="match status" value="1"/>
</dbReference>
<dbReference type="PIRSF" id="PIRSF006769">
    <property type="entry name" value="RibD"/>
    <property type="match status" value="1"/>
</dbReference>
<dbReference type="Pfam" id="PF01872">
    <property type="entry name" value="RibD_C"/>
    <property type="match status" value="1"/>
</dbReference>
<evidence type="ECO:0000256" key="4">
    <source>
        <dbReference type="ARBA" id="ARBA00005259"/>
    </source>
</evidence>
<name>A0A4R5VWH2_9BURK</name>
<dbReference type="PANTHER" id="PTHR38011">
    <property type="entry name" value="DIHYDROFOLATE REDUCTASE FAMILY PROTEIN (AFU_ORTHOLOGUE AFUA_8G06820)"/>
    <property type="match status" value="1"/>
</dbReference>
<evidence type="ECO:0000256" key="12">
    <source>
        <dbReference type="ARBA" id="ARBA00023268"/>
    </source>
</evidence>
<evidence type="ECO:0000256" key="3">
    <source>
        <dbReference type="ARBA" id="ARBA00004910"/>
    </source>
</evidence>
<comment type="pathway">
    <text evidence="2 13">Cofactor biosynthesis; riboflavin biosynthesis; 5-amino-6-(D-ribitylamino)uracil from GTP: step 2/4.</text>
</comment>
<dbReference type="OrthoDB" id="9800865at2"/>
<evidence type="ECO:0000256" key="8">
    <source>
        <dbReference type="ARBA" id="ARBA00022801"/>
    </source>
</evidence>
<evidence type="ECO:0000256" key="2">
    <source>
        <dbReference type="ARBA" id="ARBA00004882"/>
    </source>
</evidence>
<dbReference type="InterPro" id="IPR004794">
    <property type="entry name" value="Eubact_RibD"/>
</dbReference>
<dbReference type="InterPro" id="IPR024072">
    <property type="entry name" value="DHFR-like_dom_sf"/>
</dbReference>
<evidence type="ECO:0000256" key="6">
    <source>
        <dbReference type="ARBA" id="ARBA00022619"/>
    </source>
</evidence>
<evidence type="ECO:0000256" key="16">
    <source>
        <dbReference type="PIRSR" id="PIRSR006769-3"/>
    </source>
</evidence>
<comment type="cofactor">
    <cofactor evidence="13 16">
        <name>Zn(2+)</name>
        <dbReference type="ChEBI" id="CHEBI:29105"/>
    </cofactor>
    <text evidence="13 16">Binds 1 zinc ion.</text>
</comment>
<evidence type="ECO:0000256" key="9">
    <source>
        <dbReference type="ARBA" id="ARBA00022833"/>
    </source>
</evidence>